<proteinExistence type="predicted"/>
<organism evidence="2 3">
    <name type="scientific">Frateuria flava</name>
    <dbReference type="NCBI Taxonomy" id="2821489"/>
    <lineage>
        <taxon>Bacteria</taxon>
        <taxon>Pseudomonadati</taxon>
        <taxon>Pseudomonadota</taxon>
        <taxon>Gammaproteobacteria</taxon>
        <taxon>Lysobacterales</taxon>
        <taxon>Rhodanobacteraceae</taxon>
        <taxon>Frateuria</taxon>
    </lineage>
</organism>
<protein>
    <submittedName>
        <fullName evidence="2">Type IV pilus biogenesis/stability protein PilW</fullName>
    </submittedName>
</protein>
<dbReference type="Gene3D" id="1.25.40.10">
    <property type="entry name" value="Tetratricopeptide repeat domain"/>
    <property type="match status" value="1"/>
</dbReference>
<reference evidence="2 3" key="1">
    <citation type="submission" date="2021-04" db="EMBL/GenBank/DDBJ databases">
        <authorList>
            <person name="Huq M.A."/>
        </authorList>
    </citation>
    <scope>NUCLEOTIDE SEQUENCE [LARGE SCALE GENOMIC DNA]</scope>
    <source>
        <strain evidence="2 3">MAH-13</strain>
    </source>
</reference>
<gene>
    <name evidence="2" type="primary">pilW</name>
    <name evidence="2" type="ORF">J7I44_07120</name>
</gene>
<feature type="repeat" description="TPR" evidence="1">
    <location>
        <begin position="45"/>
        <end position="78"/>
    </location>
</feature>
<dbReference type="PANTHER" id="PTHR12558:SF13">
    <property type="entry name" value="CELL DIVISION CYCLE PROTEIN 27 HOMOLOG"/>
    <property type="match status" value="1"/>
</dbReference>
<keyword evidence="1" id="KW-0802">TPR repeat</keyword>
<dbReference type="RefSeq" id="WP_209618131.1">
    <property type="nucleotide sequence ID" value="NZ_JAGJRS010000014.1"/>
</dbReference>
<evidence type="ECO:0000256" key="1">
    <source>
        <dbReference type="PROSITE-ProRule" id="PRU00339"/>
    </source>
</evidence>
<evidence type="ECO:0000313" key="2">
    <source>
        <dbReference type="EMBL" id="MBP1474065.1"/>
    </source>
</evidence>
<keyword evidence="3" id="KW-1185">Reference proteome</keyword>
<dbReference type="PANTHER" id="PTHR12558">
    <property type="entry name" value="CELL DIVISION CYCLE 16,23,27"/>
    <property type="match status" value="1"/>
</dbReference>
<feature type="repeat" description="TPR" evidence="1">
    <location>
        <begin position="79"/>
        <end position="112"/>
    </location>
</feature>
<evidence type="ECO:0000313" key="3">
    <source>
        <dbReference type="Proteomes" id="UP000823790"/>
    </source>
</evidence>
<dbReference type="SUPFAM" id="SSF48452">
    <property type="entry name" value="TPR-like"/>
    <property type="match status" value="1"/>
</dbReference>
<dbReference type="Pfam" id="PF14559">
    <property type="entry name" value="TPR_19"/>
    <property type="match status" value="1"/>
</dbReference>
<dbReference type="PROSITE" id="PS51257">
    <property type="entry name" value="PROKAR_LIPOPROTEIN"/>
    <property type="match status" value="1"/>
</dbReference>
<accession>A0ABS4DLY3</accession>
<dbReference type="EMBL" id="JAGJRS010000014">
    <property type="protein sequence ID" value="MBP1474065.1"/>
    <property type="molecule type" value="Genomic_DNA"/>
</dbReference>
<dbReference type="SMART" id="SM00028">
    <property type="entry name" value="TPR"/>
    <property type="match status" value="4"/>
</dbReference>
<dbReference type="NCBIfam" id="TIGR02521">
    <property type="entry name" value="type_IV_pilW"/>
    <property type="match status" value="1"/>
</dbReference>
<comment type="caution">
    <text evidence="2">The sequence shown here is derived from an EMBL/GenBank/DDBJ whole genome shotgun (WGS) entry which is preliminary data.</text>
</comment>
<dbReference type="InterPro" id="IPR019734">
    <property type="entry name" value="TPR_rpt"/>
</dbReference>
<dbReference type="InterPro" id="IPR013360">
    <property type="entry name" value="Pilus_4_PilW"/>
</dbReference>
<name>A0ABS4DLY3_9GAMM</name>
<dbReference type="InterPro" id="IPR011990">
    <property type="entry name" value="TPR-like_helical_dom_sf"/>
</dbReference>
<dbReference type="Proteomes" id="UP000823790">
    <property type="component" value="Unassembled WGS sequence"/>
</dbReference>
<sequence>MRLERWMGAALALALAGCVTTTTEEGSLGGRIPHTSRSQEAQDAARIHTELGQQYMANGDLKTALEKLNKALQFDEDYAPAHTVIAVLDERINRPAQAEQHYRRAVQLEPDRGMPNNNLGTFLCRIGKGAEALRYFDTALKDPFYQTPDVALTNKGICQLRMNDLAGAEASLRKALDANPQNGDALLHLAKALFLNNDAFRARAFIQRFDALGQPSADALKLGHDIETRLGNTDAAQNYRRRLQSQFPDSDQARALDAPASP</sequence>
<dbReference type="PROSITE" id="PS50005">
    <property type="entry name" value="TPR"/>
    <property type="match status" value="2"/>
</dbReference>